<evidence type="ECO:0000313" key="1">
    <source>
        <dbReference type="EMBL" id="KAF7678534.1"/>
    </source>
</evidence>
<feature type="non-terminal residue" evidence="1">
    <location>
        <position position="1"/>
    </location>
</feature>
<dbReference type="GeneID" id="62202140"/>
<evidence type="ECO:0000313" key="2">
    <source>
        <dbReference type="Proteomes" id="UP000596902"/>
    </source>
</evidence>
<accession>A0A8H7EHW5</accession>
<dbReference type="RefSeq" id="XP_038788669.1">
    <property type="nucleotide sequence ID" value="XM_038928962.1"/>
</dbReference>
<reference evidence="1" key="1">
    <citation type="submission" date="2020-01" db="EMBL/GenBank/DDBJ databases">
        <authorList>
            <person name="Feng Z.H.Z."/>
        </authorList>
    </citation>
    <scope>NUCLEOTIDE SEQUENCE</scope>
    <source>
        <strain evidence="1">CBS107.38</strain>
    </source>
</reference>
<name>A0A8H7EHW5_9PLEO</name>
<reference evidence="1" key="2">
    <citation type="submission" date="2020-08" db="EMBL/GenBank/DDBJ databases">
        <title>Draft Genome Sequence of Cumin Blight Pathogen Alternaria burnsii.</title>
        <authorList>
            <person name="Feng Z."/>
        </authorList>
    </citation>
    <scope>NUCLEOTIDE SEQUENCE</scope>
    <source>
        <strain evidence="1">CBS107.38</strain>
    </source>
</reference>
<dbReference type="AlphaFoldDB" id="A0A8H7EHW5"/>
<gene>
    <name evidence="1" type="ORF">GT037_003915</name>
</gene>
<proteinExistence type="predicted"/>
<organism evidence="1 2">
    <name type="scientific">Alternaria burnsii</name>
    <dbReference type="NCBI Taxonomy" id="1187904"/>
    <lineage>
        <taxon>Eukaryota</taxon>
        <taxon>Fungi</taxon>
        <taxon>Dikarya</taxon>
        <taxon>Ascomycota</taxon>
        <taxon>Pezizomycotina</taxon>
        <taxon>Dothideomycetes</taxon>
        <taxon>Pleosporomycetidae</taxon>
        <taxon>Pleosporales</taxon>
        <taxon>Pleosporineae</taxon>
        <taxon>Pleosporaceae</taxon>
        <taxon>Alternaria</taxon>
        <taxon>Alternaria sect. Alternaria</taxon>
    </lineage>
</organism>
<sequence length="50" mass="5900">STTRIQTQRLNPEPWKKERLSLRLLYDGPHFDEVTPEVMTDSLVTENEVE</sequence>
<dbReference type="Proteomes" id="UP000596902">
    <property type="component" value="Unassembled WGS sequence"/>
</dbReference>
<keyword evidence="2" id="KW-1185">Reference proteome</keyword>
<comment type="caution">
    <text evidence="1">The sequence shown here is derived from an EMBL/GenBank/DDBJ whole genome shotgun (WGS) entry which is preliminary data.</text>
</comment>
<protein>
    <submittedName>
        <fullName evidence="1">Uncharacterized protein</fullName>
    </submittedName>
</protein>
<dbReference type="EMBL" id="JAAABM010000004">
    <property type="protein sequence ID" value="KAF7678534.1"/>
    <property type="molecule type" value="Genomic_DNA"/>
</dbReference>